<dbReference type="STRING" id="397948.Cmaq_0898"/>
<dbReference type="AlphaFoldDB" id="A8MD76"/>
<dbReference type="GO" id="GO:0006220">
    <property type="term" value="P:pyrimidine nucleotide metabolic process"/>
    <property type="evidence" value="ECO:0007669"/>
    <property type="project" value="UniProtKB-UniRule"/>
</dbReference>
<evidence type="ECO:0000256" key="4">
    <source>
        <dbReference type="ARBA" id="ARBA00022679"/>
    </source>
</evidence>
<dbReference type="GO" id="GO:0005524">
    <property type="term" value="F:ATP binding"/>
    <property type="evidence" value="ECO:0007669"/>
    <property type="project" value="UniProtKB-UniRule"/>
</dbReference>
<dbReference type="InterPro" id="IPR011892">
    <property type="entry name" value="Cyt_kin_arch"/>
</dbReference>
<dbReference type="CDD" id="cd02020">
    <property type="entry name" value="CMPK"/>
    <property type="match status" value="1"/>
</dbReference>
<evidence type="ECO:0000256" key="10">
    <source>
        <dbReference type="HAMAP-Rule" id="MF_00239"/>
    </source>
</evidence>
<sequence>MGVIAISGQVASGKTTVARLLADKLGYRFISIGELFRKVAAERGLTLMQLHELAERDHSIDLHVDQVSIEEAKKGKVVIEGHLAAWIVKDYADVRVYLKADMMSRAGRLARREGISINDAINEIKTREESNRRRYMAIYSININDLSIFDLVIDTSLININDTLDIVGSYVIKVLNAKGKL</sequence>
<proteinExistence type="inferred from homology"/>
<keyword evidence="12" id="KW-1185">Reference proteome</keyword>
<dbReference type="OrthoDB" id="31096at2157"/>
<dbReference type="GO" id="GO:0036431">
    <property type="term" value="F:dCMP kinase activity"/>
    <property type="evidence" value="ECO:0007669"/>
    <property type="project" value="InterPro"/>
</dbReference>
<dbReference type="GO" id="GO:0005737">
    <property type="term" value="C:cytoplasm"/>
    <property type="evidence" value="ECO:0007669"/>
    <property type="project" value="UniProtKB-SubCell"/>
</dbReference>
<keyword evidence="4 10" id="KW-0808">Transferase</keyword>
<evidence type="ECO:0000256" key="9">
    <source>
        <dbReference type="ARBA" id="ARBA00048478"/>
    </source>
</evidence>
<evidence type="ECO:0000313" key="11">
    <source>
        <dbReference type="EMBL" id="ABW01732.1"/>
    </source>
</evidence>
<evidence type="ECO:0000256" key="7">
    <source>
        <dbReference type="ARBA" id="ARBA00022840"/>
    </source>
</evidence>
<dbReference type="RefSeq" id="WP_012185951.1">
    <property type="nucleotide sequence ID" value="NC_009954.1"/>
</dbReference>
<dbReference type="Proteomes" id="UP000001137">
    <property type="component" value="Chromosome"/>
</dbReference>
<dbReference type="KEGG" id="cma:Cmaq_0898"/>
<evidence type="ECO:0000256" key="6">
    <source>
        <dbReference type="ARBA" id="ARBA00022777"/>
    </source>
</evidence>
<dbReference type="InterPro" id="IPR027417">
    <property type="entry name" value="P-loop_NTPase"/>
</dbReference>
<dbReference type="NCBIfam" id="TIGR02173">
    <property type="entry name" value="cyt_kin_arch"/>
    <property type="match status" value="1"/>
</dbReference>
<comment type="subcellular location">
    <subcellularLocation>
        <location evidence="1 10">Cytoplasm</location>
    </subcellularLocation>
</comment>
<comment type="caution">
    <text evidence="10">Lacks conserved residue(s) required for the propagation of feature annotation.</text>
</comment>
<dbReference type="InterPro" id="IPR011994">
    <property type="entry name" value="Cytidylate_kinase_dom"/>
</dbReference>
<evidence type="ECO:0000313" key="12">
    <source>
        <dbReference type="Proteomes" id="UP000001137"/>
    </source>
</evidence>
<dbReference type="Pfam" id="PF13189">
    <property type="entry name" value="Cytidylate_kin2"/>
    <property type="match status" value="1"/>
</dbReference>
<dbReference type="GO" id="GO:0036430">
    <property type="term" value="F:CMP kinase activity"/>
    <property type="evidence" value="ECO:0007669"/>
    <property type="project" value="RHEA"/>
</dbReference>
<comment type="catalytic activity">
    <reaction evidence="9 10">
        <text>CMP + ATP = CDP + ADP</text>
        <dbReference type="Rhea" id="RHEA:11600"/>
        <dbReference type="ChEBI" id="CHEBI:30616"/>
        <dbReference type="ChEBI" id="CHEBI:58069"/>
        <dbReference type="ChEBI" id="CHEBI:60377"/>
        <dbReference type="ChEBI" id="CHEBI:456216"/>
        <dbReference type="EC" id="2.7.4.25"/>
    </reaction>
</comment>
<dbReference type="SUPFAM" id="SSF52540">
    <property type="entry name" value="P-loop containing nucleoside triphosphate hydrolases"/>
    <property type="match status" value="1"/>
</dbReference>
<keyword evidence="6 10" id="KW-0418">Kinase</keyword>
<reference evidence="11 12" key="1">
    <citation type="submission" date="2007-10" db="EMBL/GenBank/DDBJ databases">
        <title>Complete sequence of Caldivirga maquilingensis IC-167.</title>
        <authorList>
            <consortium name="US DOE Joint Genome Institute"/>
            <person name="Copeland A."/>
            <person name="Lucas S."/>
            <person name="Lapidus A."/>
            <person name="Barry K."/>
            <person name="Glavina del Rio T."/>
            <person name="Dalin E."/>
            <person name="Tice H."/>
            <person name="Pitluck S."/>
            <person name="Saunders E."/>
            <person name="Brettin T."/>
            <person name="Bruce D."/>
            <person name="Detter J.C."/>
            <person name="Han C."/>
            <person name="Schmutz J."/>
            <person name="Larimer F."/>
            <person name="Land M."/>
            <person name="Hauser L."/>
            <person name="Kyrpides N."/>
            <person name="Ivanova N."/>
            <person name="Biddle J.F."/>
            <person name="Zhang Z."/>
            <person name="Fitz-Gibbon S.T."/>
            <person name="Lowe T.M."/>
            <person name="Saltikov C."/>
            <person name="House C.H."/>
            <person name="Richardson P."/>
        </authorList>
    </citation>
    <scope>NUCLEOTIDE SEQUENCE [LARGE SCALE GENOMIC DNA]</scope>
    <source>
        <strain evidence="12">ATCC 700844 / DSM 13496 / JCM 10307 / IC-167</strain>
    </source>
</reference>
<keyword evidence="7 10" id="KW-0067">ATP-binding</keyword>
<organism evidence="11 12">
    <name type="scientific">Caldivirga maquilingensis (strain ATCC 700844 / DSM 13496 / JCM 10307 / IC-167)</name>
    <dbReference type="NCBI Taxonomy" id="397948"/>
    <lineage>
        <taxon>Archaea</taxon>
        <taxon>Thermoproteota</taxon>
        <taxon>Thermoprotei</taxon>
        <taxon>Thermoproteales</taxon>
        <taxon>Thermoproteaceae</taxon>
        <taxon>Caldivirga</taxon>
    </lineage>
</organism>
<dbReference type="GeneID" id="5710435"/>
<comment type="catalytic activity">
    <reaction evidence="8 10">
        <text>dCMP + ATP = dCDP + ADP</text>
        <dbReference type="Rhea" id="RHEA:25094"/>
        <dbReference type="ChEBI" id="CHEBI:30616"/>
        <dbReference type="ChEBI" id="CHEBI:57566"/>
        <dbReference type="ChEBI" id="CHEBI:58593"/>
        <dbReference type="ChEBI" id="CHEBI:456216"/>
        <dbReference type="EC" id="2.7.4.25"/>
    </reaction>
</comment>
<evidence type="ECO:0000256" key="8">
    <source>
        <dbReference type="ARBA" id="ARBA00047615"/>
    </source>
</evidence>
<keyword evidence="5 10" id="KW-0547">Nucleotide-binding</keyword>
<dbReference type="EC" id="2.7.4.25" evidence="10"/>
<gene>
    <name evidence="10" type="primary">cmk</name>
    <name evidence="11" type="ordered locus">Cmaq_0898</name>
</gene>
<evidence type="ECO:0000256" key="3">
    <source>
        <dbReference type="ARBA" id="ARBA00022490"/>
    </source>
</evidence>
<comment type="similarity">
    <text evidence="2 10">Belongs to the cytidylate kinase family. Type 2 subfamily.</text>
</comment>
<dbReference type="eggNOG" id="arCOG01037">
    <property type="taxonomic scope" value="Archaea"/>
</dbReference>
<accession>A8MD76</accession>
<keyword evidence="3 10" id="KW-0963">Cytoplasm</keyword>
<protein>
    <recommendedName>
        <fullName evidence="10">Cytidylate kinase</fullName>
        <shortName evidence="10">CK</shortName>
        <ecNumber evidence="10">2.7.4.25</ecNumber>
    </recommendedName>
    <alternativeName>
        <fullName evidence="10">Cytidine monophosphate kinase</fullName>
        <shortName evidence="10">CMP kinase</shortName>
    </alternativeName>
</protein>
<dbReference type="Gene3D" id="3.40.50.300">
    <property type="entry name" value="P-loop containing nucleotide triphosphate hydrolases"/>
    <property type="match status" value="1"/>
</dbReference>
<dbReference type="EMBL" id="CP000852">
    <property type="protein sequence ID" value="ABW01732.1"/>
    <property type="molecule type" value="Genomic_DNA"/>
</dbReference>
<evidence type="ECO:0000256" key="1">
    <source>
        <dbReference type="ARBA" id="ARBA00004496"/>
    </source>
</evidence>
<dbReference type="HAMAP" id="MF_00239">
    <property type="entry name" value="Cytidyl_kinase_type2"/>
    <property type="match status" value="1"/>
</dbReference>
<name>A8MD76_CALMQ</name>
<evidence type="ECO:0000256" key="5">
    <source>
        <dbReference type="ARBA" id="ARBA00022741"/>
    </source>
</evidence>
<evidence type="ECO:0000256" key="2">
    <source>
        <dbReference type="ARBA" id="ARBA00011005"/>
    </source>
</evidence>
<dbReference type="HOGENOM" id="CLU_079959_1_0_2"/>